<proteinExistence type="predicted"/>
<protein>
    <recommendedName>
        <fullName evidence="3">Transposase</fullName>
    </recommendedName>
</protein>
<accession>A0ABS6L994</accession>
<gene>
    <name evidence="1" type="ORF">J1784_00225</name>
</gene>
<evidence type="ECO:0000313" key="1">
    <source>
        <dbReference type="EMBL" id="MBU9843503.1"/>
    </source>
</evidence>
<evidence type="ECO:0000313" key="2">
    <source>
        <dbReference type="Proteomes" id="UP000739284"/>
    </source>
</evidence>
<organism evidence="1 2">
    <name type="scientific">Rahnella ecdela</name>
    <dbReference type="NCBI Taxonomy" id="2816250"/>
    <lineage>
        <taxon>Bacteria</taxon>
        <taxon>Pseudomonadati</taxon>
        <taxon>Pseudomonadota</taxon>
        <taxon>Gammaproteobacteria</taxon>
        <taxon>Enterobacterales</taxon>
        <taxon>Yersiniaceae</taxon>
        <taxon>Rahnella</taxon>
    </lineage>
</organism>
<keyword evidence="2" id="KW-1185">Reference proteome</keyword>
<name>A0ABS6L994_9GAMM</name>
<dbReference type="EMBL" id="JAFMOY010000048">
    <property type="protein sequence ID" value="MBU9843503.1"/>
    <property type="molecule type" value="Genomic_DNA"/>
</dbReference>
<feature type="non-terminal residue" evidence="1">
    <location>
        <position position="1"/>
    </location>
</feature>
<sequence length="90" mass="10013">FKAFSQFSRKGFKFLFIHNLPVSVAGVNISKTGNYTILITVSIGLHCPHIHMREAIDILPAQVYGVSSKRTGVPAKIQIMALLNKSNFWP</sequence>
<reference evidence="1 2" key="1">
    <citation type="submission" date="2021-03" db="EMBL/GenBank/DDBJ databases">
        <title>Five novel Rahnella species.</title>
        <authorList>
            <person name="Brady C."/>
            <person name="Asselin J."/>
            <person name="Beer S."/>
            <person name="Bruberg M.B."/>
            <person name="Crampton B."/>
            <person name="Venter S."/>
            <person name="Arnold D."/>
            <person name="Denman S."/>
        </authorList>
    </citation>
    <scope>NUCLEOTIDE SEQUENCE [LARGE SCALE GENOMIC DNA]</scope>
    <source>
        <strain evidence="1 2">FRB 231</strain>
    </source>
</reference>
<dbReference type="Proteomes" id="UP000739284">
    <property type="component" value="Unassembled WGS sequence"/>
</dbReference>
<comment type="caution">
    <text evidence="1">The sequence shown here is derived from an EMBL/GenBank/DDBJ whole genome shotgun (WGS) entry which is preliminary data.</text>
</comment>
<evidence type="ECO:0008006" key="3">
    <source>
        <dbReference type="Google" id="ProtNLM"/>
    </source>
</evidence>